<dbReference type="EMBL" id="KZ451969">
    <property type="protein sequence ID" value="PKA56940.1"/>
    <property type="molecule type" value="Genomic_DNA"/>
</dbReference>
<name>A0A2I0AN03_9ASPA</name>
<feature type="compositionally biased region" description="Acidic residues" evidence="1">
    <location>
        <begin position="94"/>
        <end position="106"/>
    </location>
</feature>
<gene>
    <name evidence="2" type="ORF">AXF42_Ash002244</name>
</gene>
<accession>A0A2I0AN03</accession>
<evidence type="ECO:0000313" key="2">
    <source>
        <dbReference type="EMBL" id="PKA56940.1"/>
    </source>
</evidence>
<keyword evidence="3" id="KW-1185">Reference proteome</keyword>
<sequence length="200" mass="22704">MYAMVHHRPLNLGFIIFSWIRIRHVPIHSDRVFMPHCHFITAYLESLGIDISKGAIKKLGKSAKVGRGNMLQVGLNVNASPLAWADGKGPEGAPQDELEADAEETDIDRPSHASHHHQPTYSHSDTLTAIHELQSQFGESRVEVRDQMHSIETRLMAGMQRMTDHFSQQFGWPPFQVFPLPEHHYFPPGAPHDHEHDCDQ</sequence>
<proteinExistence type="predicted"/>
<dbReference type="Proteomes" id="UP000236161">
    <property type="component" value="Unassembled WGS sequence"/>
</dbReference>
<evidence type="ECO:0000313" key="3">
    <source>
        <dbReference type="Proteomes" id="UP000236161"/>
    </source>
</evidence>
<organism evidence="2 3">
    <name type="scientific">Apostasia shenzhenica</name>
    <dbReference type="NCBI Taxonomy" id="1088818"/>
    <lineage>
        <taxon>Eukaryota</taxon>
        <taxon>Viridiplantae</taxon>
        <taxon>Streptophyta</taxon>
        <taxon>Embryophyta</taxon>
        <taxon>Tracheophyta</taxon>
        <taxon>Spermatophyta</taxon>
        <taxon>Magnoliopsida</taxon>
        <taxon>Liliopsida</taxon>
        <taxon>Asparagales</taxon>
        <taxon>Orchidaceae</taxon>
        <taxon>Apostasioideae</taxon>
        <taxon>Apostasia</taxon>
    </lineage>
</organism>
<feature type="region of interest" description="Disordered" evidence="1">
    <location>
        <begin position="84"/>
        <end position="122"/>
    </location>
</feature>
<evidence type="ECO:0000256" key="1">
    <source>
        <dbReference type="SAM" id="MobiDB-lite"/>
    </source>
</evidence>
<protein>
    <submittedName>
        <fullName evidence="2">Uncharacterized protein</fullName>
    </submittedName>
</protein>
<reference evidence="2 3" key="1">
    <citation type="journal article" date="2017" name="Nature">
        <title>The Apostasia genome and the evolution of orchids.</title>
        <authorList>
            <person name="Zhang G.Q."/>
            <person name="Liu K.W."/>
            <person name="Li Z."/>
            <person name="Lohaus R."/>
            <person name="Hsiao Y.Y."/>
            <person name="Niu S.C."/>
            <person name="Wang J.Y."/>
            <person name="Lin Y.C."/>
            <person name="Xu Q."/>
            <person name="Chen L.J."/>
            <person name="Yoshida K."/>
            <person name="Fujiwara S."/>
            <person name="Wang Z.W."/>
            <person name="Zhang Y.Q."/>
            <person name="Mitsuda N."/>
            <person name="Wang M."/>
            <person name="Liu G.H."/>
            <person name="Pecoraro L."/>
            <person name="Huang H.X."/>
            <person name="Xiao X.J."/>
            <person name="Lin M."/>
            <person name="Wu X.Y."/>
            <person name="Wu W.L."/>
            <person name="Chen Y.Y."/>
            <person name="Chang S.B."/>
            <person name="Sakamoto S."/>
            <person name="Ohme-Takagi M."/>
            <person name="Yagi M."/>
            <person name="Zeng S.J."/>
            <person name="Shen C.Y."/>
            <person name="Yeh C.M."/>
            <person name="Luo Y.B."/>
            <person name="Tsai W.C."/>
            <person name="Van de Peer Y."/>
            <person name="Liu Z.J."/>
        </authorList>
    </citation>
    <scope>NUCLEOTIDE SEQUENCE [LARGE SCALE GENOMIC DNA]</scope>
    <source>
        <strain evidence="3">cv. Shenzhen</strain>
        <tissue evidence="2">Stem</tissue>
    </source>
</reference>
<dbReference type="AlphaFoldDB" id="A0A2I0AN03"/>